<dbReference type="GO" id="GO:0016757">
    <property type="term" value="F:glycosyltransferase activity"/>
    <property type="evidence" value="ECO:0007669"/>
    <property type="project" value="InterPro"/>
</dbReference>
<dbReference type="PANTHER" id="PTHR12526">
    <property type="entry name" value="GLYCOSYLTRANSFERASE"/>
    <property type="match status" value="1"/>
</dbReference>
<sequence length="375" mass="40963">MRLLLVGGFAESLLNFRGALIDDLLRAGVEVHVAAPGLDDGECRQALLARGAVPHDIALRRTGMNPVADLAALYGLWRLMCRLRPDVFLGYTIKPVIYGLLAARLAGVSRRYALITGLGYAFQDRPEGFKARLVAGLARGLYRLALLVADRVFFQNPDDQALFRSVGLLGAKTPSAVVNGSGVDVQYFKKTRVPDGQVKFLLIARLLGAKGVREYAQAAGRLRREFPSAVFRLAGWIDGGPDSISADELQSWVDEGNVEYLGRLGDVRPALQDCCVYVLPSYREGTPRTVLEAMAIGRAVVTTDAPGCRETVVEGVNGYLVPVGSSDRLADAMRRFLGEPSLAREMGEQSRRIAEERYDVQQVNAEMLRGMEISH</sequence>
<reference evidence="3" key="1">
    <citation type="submission" date="2024-05" db="EMBL/GenBank/DDBJ databases">
        <authorList>
            <person name="Luo Y.-C."/>
            <person name="Nicholds J."/>
            <person name="Mortimer T."/>
            <person name="Maboni G."/>
        </authorList>
    </citation>
    <scope>NUCLEOTIDE SEQUENCE</scope>
    <source>
        <strain evidence="4">150221</strain>
        <strain evidence="3">153271</strain>
    </source>
</reference>
<feature type="domain" description="Glycosyltransferase subfamily 4-like N-terminal" evidence="2">
    <location>
        <begin position="20"/>
        <end position="156"/>
    </location>
</feature>
<name>A0AB39CQ67_9BURK</name>
<dbReference type="EMBL" id="CP158257">
    <property type="protein sequence ID" value="XDJ56757.1"/>
    <property type="molecule type" value="Genomic_DNA"/>
</dbReference>
<dbReference type="SUPFAM" id="SSF53756">
    <property type="entry name" value="UDP-Glycosyltransferase/glycogen phosphorylase"/>
    <property type="match status" value="1"/>
</dbReference>
<dbReference type="InterPro" id="IPR001296">
    <property type="entry name" value="Glyco_trans_1"/>
</dbReference>
<dbReference type="KEGG" id="cgin:ABRZ00_06185"/>
<feature type="domain" description="Glycosyl transferase family 1" evidence="1">
    <location>
        <begin position="187"/>
        <end position="352"/>
    </location>
</feature>
<dbReference type="CDD" id="cd03808">
    <property type="entry name" value="GT4_CapM-like"/>
    <property type="match status" value="1"/>
</dbReference>
<protein>
    <submittedName>
        <fullName evidence="3">Glycosyltransferase family 4 protein</fullName>
    </submittedName>
</protein>
<accession>A0AB39CQ67</accession>
<evidence type="ECO:0000259" key="1">
    <source>
        <dbReference type="Pfam" id="PF00534"/>
    </source>
</evidence>
<dbReference type="EMBL" id="CP158253">
    <property type="protein sequence ID" value="XDJ44025.1"/>
    <property type="molecule type" value="Genomic_DNA"/>
</dbReference>
<dbReference type="Gene3D" id="3.40.50.2000">
    <property type="entry name" value="Glycogen Phosphorylase B"/>
    <property type="match status" value="2"/>
</dbReference>
<dbReference type="InterPro" id="IPR028098">
    <property type="entry name" value="Glyco_trans_4-like_N"/>
</dbReference>
<dbReference type="Pfam" id="PF13477">
    <property type="entry name" value="Glyco_trans_4_2"/>
    <property type="match status" value="1"/>
</dbReference>
<dbReference type="RefSeq" id="WP_368647874.1">
    <property type="nucleotide sequence ID" value="NZ_CP158253.1"/>
</dbReference>
<evidence type="ECO:0000313" key="4">
    <source>
        <dbReference type="EMBL" id="XDJ56757.1"/>
    </source>
</evidence>
<dbReference type="Pfam" id="PF00534">
    <property type="entry name" value="Glycos_transf_1"/>
    <property type="match status" value="1"/>
</dbReference>
<dbReference type="PANTHER" id="PTHR12526:SF638">
    <property type="entry name" value="SPORE COAT PROTEIN SA"/>
    <property type="match status" value="1"/>
</dbReference>
<gene>
    <name evidence="4" type="ORF">ABRZ00_06185</name>
    <name evidence="3" type="ORF">ABRZ02_10200</name>
</gene>
<dbReference type="GeneID" id="93067105"/>
<proteinExistence type="predicted"/>
<evidence type="ECO:0000313" key="3">
    <source>
        <dbReference type="EMBL" id="XDJ44025.1"/>
    </source>
</evidence>
<dbReference type="AlphaFoldDB" id="A0AB39CQ67"/>
<evidence type="ECO:0000259" key="2">
    <source>
        <dbReference type="Pfam" id="PF13477"/>
    </source>
</evidence>
<organism evidence="3">
    <name type="scientific">Castellaniella ginsengisoli</name>
    <dbReference type="NCBI Taxonomy" id="546114"/>
    <lineage>
        <taxon>Bacteria</taxon>
        <taxon>Pseudomonadati</taxon>
        <taxon>Pseudomonadota</taxon>
        <taxon>Betaproteobacteria</taxon>
        <taxon>Burkholderiales</taxon>
        <taxon>Alcaligenaceae</taxon>
        <taxon>Castellaniella</taxon>
    </lineage>
</organism>